<protein>
    <recommendedName>
        <fullName evidence="2">SAF domain-containing protein</fullName>
    </recommendedName>
</protein>
<organism evidence="3 4">
    <name type="scientific">Aeromicrobium halocynthiae</name>
    <dbReference type="NCBI Taxonomy" id="560557"/>
    <lineage>
        <taxon>Bacteria</taxon>
        <taxon>Bacillati</taxon>
        <taxon>Actinomycetota</taxon>
        <taxon>Actinomycetes</taxon>
        <taxon>Propionibacteriales</taxon>
        <taxon>Nocardioidaceae</taxon>
        <taxon>Aeromicrobium</taxon>
    </lineage>
</organism>
<feature type="transmembrane region" description="Helical" evidence="1">
    <location>
        <begin position="21"/>
        <end position="43"/>
    </location>
</feature>
<dbReference type="CDD" id="cd11614">
    <property type="entry name" value="SAF_CpaB_FlgA_like"/>
    <property type="match status" value="1"/>
</dbReference>
<name>A0ABP5HTT7_9ACTN</name>
<accession>A0ABP5HTT7</accession>
<keyword evidence="1" id="KW-0472">Membrane</keyword>
<dbReference type="EMBL" id="BAAAPY010000014">
    <property type="protein sequence ID" value="GAA2085008.1"/>
    <property type="molecule type" value="Genomic_DNA"/>
</dbReference>
<feature type="domain" description="SAF" evidence="2">
    <location>
        <begin position="57"/>
        <end position="110"/>
    </location>
</feature>
<sequence>MAKEQTRTQVSRLPSTRESRPALIALAVVLIVGGALASGFLALQSGNRAFYVQVTSEVAQGAQITENDLGRVSLPEDFGSGIPADQVDDVVGQSATTRLLPGTVLTPEMVSDDVGIAAGQTQLTLSVDSSPFVQRLQPGAQLALNVGGGDAGRQAVAAELVSVGDASDGGLGSVSGNEIPIVVAIDLSCLNVVAQGIEDNAVTPALIGGDAGQRVPATCGS</sequence>
<keyword evidence="1" id="KW-1133">Transmembrane helix</keyword>
<evidence type="ECO:0000313" key="3">
    <source>
        <dbReference type="EMBL" id="GAA2085008.1"/>
    </source>
</evidence>
<comment type="caution">
    <text evidence="3">The sequence shown here is derived from an EMBL/GenBank/DDBJ whole genome shotgun (WGS) entry which is preliminary data.</text>
</comment>
<reference evidence="4" key="1">
    <citation type="journal article" date="2019" name="Int. J. Syst. Evol. Microbiol.">
        <title>The Global Catalogue of Microorganisms (GCM) 10K type strain sequencing project: providing services to taxonomists for standard genome sequencing and annotation.</title>
        <authorList>
            <consortium name="The Broad Institute Genomics Platform"/>
            <consortium name="The Broad Institute Genome Sequencing Center for Infectious Disease"/>
            <person name="Wu L."/>
            <person name="Ma J."/>
        </authorList>
    </citation>
    <scope>NUCLEOTIDE SEQUENCE [LARGE SCALE GENOMIC DNA]</scope>
    <source>
        <strain evidence="4">JCM 15749</strain>
    </source>
</reference>
<evidence type="ECO:0000313" key="4">
    <source>
        <dbReference type="Proteomes" id="UP001501480"/>
    </source>
</evidence>
<keyword evidence="4" id="KW-1185">Reference proteome</keyword>
<dbReference type="InterPro" id="IPR013974">
    <property type="entry name" value="SAF"/>
</dbReference>
<evidence type="ECO:0000256" key="1">
    <source>
        <dbReference type="SAM" id="Phobius"/>
    </source>
</evidence>
<dbReference type="Pfam" id="PF08666">
    <property type="entry name" value="SAF"/>
    <property type="match status" value="1"/>
</dbReference>
<dbReference type="Gene3D" id="3.90.1210.10">
    <property type="entry name" value="Antifreeze-like/N-acetylneuraminic acid synthase C-terminal domain"/>
    <property type="match status" value="1"/>
</dbReference>
<proteinExistence type="predicted"/>
<keyword evidence="1" id="KW-0812">Transmembrane</keyword>
<evidence type="ECO:0000259" key="2">
    <source>
        <dbReference type="Pfam" id="PF08666"/>
    </source>
</evidence>
<dbReference type="Proteomes" id="UP001501480">
    <property type="component" value="Unassembled WGS sequence"/>
</dbReference>
<gene>
    <name evidence="3" type="ORF">GCM10009821_28100</name>
</gene>
<dbReference type="RefSeq" id="WP_344329990.1">
    <property type="nucleotide sequence ID" value="NZ_BAAAPY010000014.1"/>
</dbReference>